<dbReference type="AlphaFoldDB" id="A0AAV7XK66"/>
<dbReference type="Proteomes" id="UP001075354">
    <property type="component" value="Chromosome 6"/>
</dbReference>
<accession>A0AAV7XK66</accession>
<protein>
    <recommendedName>
        <fullName evidence="4">DNA transposase THAP9</fullName>
    </recommendedName>
</protein>
<dbReference type="EMBL" id="JAPTSV010000006">
    <property type="protein sequence ID" value="KAJ1526525.1"/>
    <property type="molecule type" value="Genomic_DNA"/>
</dbReference>
<dbReference type="PANTHER" id="PTHR46579">
    <property type="entry name" value="F5/8 TYPE C DOMAIN-CONTAINING PROTEIN-RELATED"/>
    <property type="match status" value="1"/>
</dbReference>
<dbReference type="PANTHER" id="PTHR46579:SF1">
    <property type="entry name" value="F5_8 TYPE C DOMAIN-CONTAINING PROTEIN"/>
    <property type="match status" value="1"/>
</dbReference>
<name>A0AAV7XK66_9NEOP</name>
<proteinExistence type="predicted"/>
<feature type="region of interest" description="Disordered" evidence="1">
    <location>
        <begin position="1"/>
        <end position="30"/>
    </location>
</feature>
<evidence type="ECO:0000313" key="3">
    <source>
        <dbReference type="Proteomes" id="UP001075354"/>
    </source>
</evidence>
<evidence type="ECO:0008006" key="4">
    <source>
        <dbReference type="Google" id="ProtNLM"/>
    </source>
</evidence>
<evidence type="ECO:0000256" key="1">
    <source>
        <dbReference type="SAM" id="MobiDB-lite"/>
    </source>
</evidence>
<evidence type="ECO:0000313" key="2">
    <source>
        <dbReference type="EMBL" id="KAJ1526525.1"/>
    </source>
</evidence>
<gene>
    <name evidence="2" type="ORF">ONE63_008113</name>
</gene>
<sequence>MVSEHHETTSEDMALQNVNTSSQSIPCTDSTIAVDAGGSVETGRKESDPSGNHVALCDKESDLHLTQPSNDMTFTTLPGTSLHEQLDADREKNDFISEQDAAFHERMPTLCSHTECTADDVMLMCLSLGFRHNLSWVAIVDIMKMINSIYGTKKVSATKYKLMQRLFERGDFNVDYHYYCEKCCVYVSQVDSSKGNVVCNFCKALVSDPKKATYFASLPFEPQVKKLLEDDGMGEMALNYRFSRPTVQEGDLEDIYDGSEYRNHSSPGGILSVPENLSYTFFTDGVAVGKTKKSMWPIYATINELSPRERAKHVLLVGLYYGGKDPNQRMFMAPFVKEANKLSTEGLTWNHRGRTVKSRLVPLLCVTDSVARCQVLNMQTFTAHCGCTFCEQKTTRTVKRLKFTLPEERVVERTLETYKEYLVEAHARQDEVQESKRQYRGVKGPSSLGSLLYFNLCTGFSVDYMHNILLGVTKTYFELALDCSRSKFWNVPENERFAMEDVQSAIDKRLKMIRPPTAISRTPRTIKDCGCHLLLQKLVSRNDIEEAHRLFQEFTYSYQKYFGPEHMYYNIHLLSHVAKGALRFGGLWTHNSFIYESYNRQLLQLCKNPFRVVREVSRKYLVMKALPRLLDSFASTENTLFYCEDVLERKLVRFKRCDSCILLGASAGKDVGYIGVVLQFGNLRIVKSEEICGQCIWIDTVCGVYVCKMPYGCYGD</sequence>
<organism evidence="2 3">
    <name type="scientific">Megalurothrips usitatus</name>
    <name type="common">bean blossom thrips</name>
    <dbReference type="NCBI Taxonomy" id="439358"/>
    <lineage>
        <taxon>Eukaryota</taxon>
        <taxon>Metazoa</taxon>
        <taxon>Ecdysozoa</taxon>
        <taxon>Arthropoda</taxon>
        <taxon>Hexapoda</taxon>
        <taxon>Insecta</taxon>
        <taxon>Pterygota</taxon>
        <taxon>Neoptera</taxon>
        <taxon>Paraneoptera</taxon>
        <taxon>Thysanoptera</taxon>
        <taxon>Terebrantia</taxon>
        <taxon>Thripoidea</taxon>
        <taxon>Thripidae</taxon>
        <taxon>Megalurothrips</taxon>
    </lineage>
</organism>
<reference evidence="2" key="1">
    <citation type="submission" date="2022-12" db="EMBL/GenBank/DDBJ databases">
        <title>Chromosome-level genome assembly of the bean flower thrips Megalurothrips usitatus.</title>
        <authorList>
            <person name="Ma L."/>
            <person name="Liu Q."/>
            <person name="Li H."/>
            <person name="Cai W."/>
        </authorList>
    </citation>
    <scope>NUCLEOTIDE SEQUENCE</scope>
    <source>
        <strain evidence="2">Cailab_2022a</strain>
    </source>
</reference>
<comment type="caution">
    <text evidence="2">The sequence shown here is derived from an EMBL/GenBank/DDBJ whole genome shotgun (WGS) entry which is preliminary data.</text>
</comment>
<keyword evidence="3" id="KW-1185">Reference proteome</keyword>
<feature type="compositionally biased region" description="Polar residues" evidence="1">
    <location>
        <begin position="16"/>
        <end position="30"/>
    </location>
</feature>